<feature type="binding site" evidence="3">
    <location>
        <position position="152"/>
    </location>
    <ligand>
        <name>Mg(2+)</name>
        <dbReference type="ChEBI" id="CHEBI:18420"/>
    </ligand>
</feature>
<evidence type="ECO:0000313" key="6">
    <source>
        <dbReference type="Proteomes" id="UP000050874"/>
    </source>
</evidence>
<dbReference type="Gene3D" id="3.40.720.10">
    <property type="entry name" value="Alkaline Phosphatase, subunit A"/>
    <property type="match status" value="1"/>
</dbReference>
<proteinExistence type="inferred from homology"/>
<dbReference type="PROSITE" id="PS51257">
    <property type="entry name" value="PROKAR_LIPOPROTEIN"/>
    <property type="match status" value="1"/>
</dbReference>
<dbReference type="SUPFAM" id="SSF53649">
    <property type="entry name" value="Alkaline phosphatase-like"/>
    <property type="match status" value="1"/>
</dbReference>
<dbReference type="Pfam" id="PF00245">
    <property type="entry name" value="Alk_phosphatase"/>
    <property type="match status" value="2"/>
</dbReference>
<name>A0A0R2PU37_9GAMM</name>
<accession>A0A0R2PU37</accession>
<keyword evidence="1" id="KW-0597">Phosphoprotein</keyword>
<keyword evidence="3" id="KW-0479">Metal-binding</keyword>
<evidence type="ECO:0000256" key="1">
    <source>
        <dbReference type="ARBA" id="ARBA00022553"/>
    </source>
</evidence>
<comment type="cofactor">
    <cofactor evidence="3">
        <name>Mg(2+)</name>
        <dbReference type="ChEBI" id="CHEBI:18420"/>
    </cofactor>
    <text evidence="3">Binds 1 Mg(2+) ion.</text>
</comment>
<gene>
    <name evidence="5" type="ORF">ABR63_08030</name>
</gene>
<comment type="similarity">
    <text evidence="4">Belongs to the alkaline phosphatase family.</text>
</comment>
<feature type="binding site" evidence="3">
    <location>
        <position position="271"/>
    </location>
    <ligand>
        <name>Zn(2+)</name>
        <dbReference type="ChEBI" id="CHEBI:29105"/>
        <label>2</label>
    </ligand>
</feature>
<dbReference type="SMART" id="SM00098">
    <property type="entry name" value="alkPPc"/>
    <property type="match status" value="1"/>
</dbReference>
<feature type="binding site" evidence="3">
    <location>
        <position position="55"/>
    </location>
    <ligand>
        <name>Mg(2+)</name>
        <dbReference type="ChEBI" id="CHEBI:18420"/>
    </ligand>
</feature>
<feature type="binding site" evidence="3">
    <location>
        <position position="150"/>
    </location>
    <ligand>
        <name>Mg(2+)</name>
        <dbReference type="ChEBI" id="CHEBI:18420"/>
    </ligand>
</feature>
<dbReference type="PANTHER" id="PTHR11596">
    <property type="entry name" value="ALKALINE PHOSPHATASE"/>
    <property type="match status" value="1"/>
</dbReference>
<dbReference type="PANTHER" id="PTHR11596:SF5">
    <property type="entry name" value="ALKALINE PHOSPHATASE"/>
    <property type="match status" value="1"/>
</dbReference>
<feature type="binding site" evidence="3">
    <location>
        <position position="267"/>
    </location>
    <ligand>
        <name>Zn(2+)</name>
        <dbReference type="ChEBI" id="CHEBI:29105"/>
        <label>2</label>
    </ligand>
</feature>
<keyword evidence="3" id="KW-0862">Zinc</keyword>
<feature type="binding site" evidence="3">
    <location>
        <position position="309"/>
    </location>
    <ligand>
        <name>Zn(2+)</name>
        <dbReference type="ChEBI" id="CHEBI:29105"/>
        <label>2</label>
    </ligand>
</feature>
<evidence type="ECO:0000256" key="4">
    <source>
        <dbReference type="RuleBase" id="RU003946"/>
    </source>
</evidence>
<dbReference type="InterPro" id="IPR001952">
    <property type="entry name" value="Alkaline_phosphatase"/>
</dbReference>
<dbReference type="InterPro" id="IPR017850">
    <property type="entry name" value="Alkaline_phosphatase_core_sf"/>
</dbReference>
<organism evidence="5 6">
    <name type="scientific">SAR86 cluster bacterium BACL1 MAG-120920-bin57</name>
    <dbReference type="NCBI Taxonomy" id="1655571"/>
    <lineage>
        <taxon>Bacteria</taxon>
        <taxon>Pseudomonadati</taxon>
        <taxon>Pseudomonadota</taxon>
        <taxon>Gammaproteobacteria</taxon>
        <taxon>SAR86 cluster</taxon>
    </lineage>
</organism>
<feature type="binding site" evidence="3">
    <location>
        <position position="262"/>
    </location>
    <ligand>
        <name>Mg(2+)</name>
        <dbReference type="ChEBI" id="CHEBI:18420"/>
    </ligand>
</feature>
<dbReference type="GO" id="GO:0046872">
    <property type="term" value="F:metal ion binding"/>
    <property type="evidence" value="ECO:0007669"/>
    <property type="project" value="UniProtKB-KW"/>
</dbReference>
<comment type="caution">
    <text evidence="5">The sequence shown here is derived from an EMBL/GenBank/DDBJ whole genome shotgun (WGS) entry which is preliminary data.</text>
</comment>
<evidence type="ECO:0000313" key="5">
    <source>
        <dbReference type="EMBL" id="KRO40528.1"/>
    </source>
</evidence>
<comment type="cofactor">
    <cofactor evidence="3">
        <name>Zn(2+)</name>
        <dbReference type="ChEBI" id="CHEBI:29105"/>
    </cofactor>
    <text evidence="3">Binds 2 Zn(2+) ions.</text>
</comment>
<dbReference type="PRINTS" id="PR00113">
    <property type="entry name" value="ALKPHPHTASE"/>
</dbReference>
<sequence>MKKYLLLFSVVILASCQDGNVVEEAVLIGTETNAAETLERNPNIKAKNIILFIGDGMGPNQVALARFAVGGANHRLSFENFPVTGIVLNHSAENLYTDSAAAATAWAAGVKTKNGYLSVDSDNKFLPTIPELLSTKGYLTGLVATSSITHATPAAFYAHIKSRSKHKQIAQMLVESDIAIALGGGSEFFKLPLSDQTIHLIENGQSLDQDKLTQHARVLGLFAEDGLDRRLAPPTQLHMTEKALDFLDAKTSNCSGFFLMSEGSQIDWAGHDNNVKYMLSEFTDFDDTVAAAIEFAKQDKETLILVTADHATGGLVLQKPRGSSVRAQWTTTSHDLSSINIYAYGPGAEKFSGVMDNTEIFDRMLEVLDYENLDSNNCVN</sequence>
<evidence type="ECO:0000256" key="2">
    <source>
        <dbReference type="PIRSR" id="PIRSR601952-1"/>
    </source>
</evidence>
<evidence type="ECO:0000256" key="3">
    <source>
        <dbReference type="PIRSR" id="PIRSR601952-2"/>
    </source>
</evidence>
<reference evidence="6" key="1">
    <citation type="submission" date="2015-10" db="EMBL/GenBank/DDBJ databases">
        <title>Metagenome-Assembled Genomes uncover a global brackish microbiome.</title>
        <authorList>
            <person name="Hugerth L.W."/>
            <person name="Larsson J."/>
            <person name="Alneberg J."/>
            <person name="Lindh M.V."/>
            <person name="Legrand C."/>
            <person name="Pinhassi J."/>
            <person name="Andersson A."/>
        </authorList>
    </citation>
    <scope>NUCLEOTIDE SEQUENCE [LARGE SCALE GENOMIC DNA]</scope>
</reference>
<dbReference type="Proteomes" id="UP000050874">
    <property type="component" value="Unassembled WGS sequence"/>
</dbReference>
<keyword evidence="3" id="KW-0460">Magnesium</keyword>
<feature type="active site" description="Phosphoserine intermediate" evidence="2">
    <location>
        <position position="99"/>
    </location>
</feature>
<dbReference type="GO" id="GO:0004035">
    <property type="term" value="F:alkaline phosphatase activity"/>
    <property type="evidence" value="ECO:0007669"/>
    <property type="project" value="TreeGrafter"/>
</dbReference>
<dbReference type="CDD" id="cd16012">
    <property type="entry name" value="ALP"/>
    <property type="match status" value="1"/>
</dbReference>
<dbReference type="EMBL" id="LIAV01000099">
    <property type="protein sequence ID" value="KRO40528.1"/>
    <property type="molecule type" value="Genomic_DNA"/>
</dbReference>
<feature type="binding site" evidence="3">
    <location>
        <position position="310"/>
    </location>
    <ligand>
        <name>Zn(2+)</name>
        <dbReference type="ChEBI" id="CHEBI:29105"/>
        <label>2</label>
    </ligand>
</feature>
<protein>
    <submittedName>
        <fullName evidence="5">Alkaline phosphatase</fullName>
    </submittedName>
</protein>
<feature type="binding site" evidence="3">
    <location>
        <position position="55"/>
    </location>
    <ligand>
        <name>Zn(2+)</name>
        <dbReference type="ChEBI" id="CHEBI:29105"/>
        <label>2</label>
    </ligand>
</feature>
<dbReference type="AlphaFoldDB" id="A0A0R2PU37"/>